<evidence type="ECO:0000256" key="4">
    <source>
        <dbReference type="ARBA" id="ARBA00022692"/>
    </source>
</evidence>
<feature type="transmembrane region" description="Helical" evidence="7">
    <location>
        <begin position="89"/>
        <end position="108"/>
    </location>
</feature>
<protein>
    <submittedName>
        <fullName evidence="8">Amino acid permease</fullName>
    </submittedName>
</protein>
<evidence type="ECO:0000256" key="3">
    <source>
        <dbReference type="ARBA" id="ARBA00022475"/>
    </source>
</evidence>
<dbReference type="PANTHER" id="PTHR42770:SF15">
    <property type="entry name" value="GLUTAMATE_GAMMA-AMINOBUTYRATE ANTIPORTER-RELATED"/>
    <property type="match status" value="1"/>
</dbReference>
<dbReference type="PIRSF" id="PIRSF006060">
    <property type="entry name" value="AA_transporter"/>
    <property type="match status" value="1"/>
</dbReference>
<feature type="transmembrane region" description="Helical" evidence="7">
    <location>
        <begin position="154"/>
        <end position="173"/>
    </location>
</feature>
<feature type="transmembrane region" description="Helical" evidence="7">
    <location>
        <begin position="185"/>
        <end position="205"/>
    </location>
</feature>
<organism evidence="8 9">
    <name type="scientific">Candidatus Methanodesulfokora washburnensis</name>
    <dbReference type="NCBI Taxonomy" id="2478471"/>
    <lineage>
        <taxon>Archaea</taxon>
        <taxon>Thermoproteota</taxon>
        <taxon>Candidatus Korarchaeia</taxon>
        <taxon>Candidatus Korarchaeia incertae sedis</taxon>
        <taxon>Candidatus Methanodesulfokora</taxon>
    </lineage>
</organism>
<dbReference type="OrthoDB" id="43026at2157"/>
<keyword evidence="6 7" id="KW-0472">Membrane</keyword>
<accession>A0A429GJS3</accession>
<dbReference type="InterPro" id="IPR002293">
    <property type="entry name" value="AA/rel_permease1"/>
</dbReference>
<dbReference type="Gene3D" id="1.20.1740.10">
    <property type="entry name" value="Amino acid/polyamine transporter I"/>
    <property type="match status" value="1"/>
</dbReference>
<feature type="transmembrane region" description="Helical" evidence="7">
    <location>
        <begin position="12"/>
        <end position="34"/>
    </location>
</feature>
<feature type="transmembrane region" description="Helical" evidence="7">
    <location>
        <begin position="400"/>
        <end position="421"/>
    </location>
</feature>
<feature type="transmembrane region" description="Helical" evidence="7">
    <location>
        <begin position="330"/>
        <end position="350"/>
    </location>
</feature>
<evidence type="ECO:0000256" key="7">
    <source>
        <dbReference type="SAM" id="Phobius"/>
    </source>
</evidence>
<feature type="transmembrane region" description="Helical" evidence="7">
    <location>
        <begin position="40"/>
        <end position="57"/>
    </location>
</feature>
<keyword evidence="2" id="KW-0813">Transport</keyword>
<evidence type="ECO:0000256" key="2">
    <source>
        <dbReference type="ARBA" id="ARBA00022448"/>
    </source>
</evidence>
<feature type="transmembrane region" description="Helical" evidence="7">
    <location>
        <begin position="277"/>
        <end position="299"/>
    </location>
</feature>
<feature type="transmembrane region" description="Helical" evidence="7">
    <location>
        <begin position="120"/>
        <end position="142"/>
    </location>
</feature>
<dbReference type="PANTHER" id="PTHR42770">
    <property type="entry name" value="AMINO ACID TRANSPORTER-RELATED"/>
    <property type="match status" value="1"/>
</dbReference>
<dbReference type="GO" id="GO:0005886">
    <property type="term" value="C:plasma membrane"/>
    <property type="evidence" value="ECO:0007669"/>
    <property type="project" value="UniProtKB-SubCell"/>
</dbReference>
<sequence>MSAGRFKRVLKYWDLFLFNVCAIIVLDTVASSAAIGMQTFFWWFISLFLFFIPYGLITAELGSAWPSEGGIYVWVKEAFGEKLAVMTSWLYWVNVALWMPSVYVLFSGTLSKVFAPDLDIWSQTIIAIVMIWITVAAGILELGKSKWIPNIGAVVKAFVLVSLGILGVYWIFIRGFANPFTASDLLPSWSTTLAYLPVIVYNYMGFELASSAGEEIVDPKRDVPKAIVFAGAAIFILYVLGTFGLLAVLPLDKLSIVTGIIDAITEVSGLLGPSGEIMIVIFGILILYTFFTNMVTWTIGANRVVASTAQEGLLPKSLGHLHGRYMTPDYAYYLTGIIGTVLLLGNAIPAESIASIFWTIFALSSLIFLIPYLFLFPAFIKLRYSKPEVPRPYTVPGGRIIAWISAVLGEIFIAMACLFFFKPPEEIADVVLYEAQLIGITALVIVVGYLLYVWSKRRYGS</sequence>
<dbReference type="EMBL" id="RCOS01000102">
    <property type="protein sequence ID" value="RSN74027.1"/>
    <property type="molecule type" value="Genomic_DNA"/>
</dbReference>
<keyword evidence="4 7" id="KW-0812">Transmembrane</keyword>
<dbReference type="AlphaFoldDB" id="A0A429GJS3"/>
<evidence type="ECO:0000256" key="5">
    <source>
        <dbReference type="ARBA" id="ARBA00022989"/>
    </source>
</evidence>
<feature type="transmembrane region" description="Helical" evidence="7">
    <location>
        <begin position="226"/>
        <end position="249"/>
    </location>
</feature>
<evidence type="ECO:0000256" key="6">
    <source>
        <dbReference type="ARBA" id="ARBA00023136"/>
    </source>
</evidence>
<keyword evidence="3" id="KW-1003">Cell membrane</keyword>
<feature type="transmembrane region" description="Helical" evidence="7">
    <location>
        <begin position="356"/>
        <end position="380"/>
    </location>
</feature>
<proteinExistence type="predicted"/>
<evidence type="ECO:0000256" key="1">
    <source>
        <dbReference type="ARBA" id="ARBA00004651"/>
    </source>
</evidence>
<evidence type="ECO:0000313" key="9">
    <source>
        <dbReference type="Proteomes" id="UP000277582"/>
    </source>
</evidence>
<reference evidence="8 9" key="1">
    <citation type="submission" date="2018-10" db="EMBL/GenBank/DDBJ databases">
        <title>Co-occurring genomic capacity for anaerobic methane metabolism and dissimilatory sulfite reduction discovered in the Korarchaeota.</title>
        <authorList>
            <person name="Mckay L.J."/>
            <person name="Dlakic M."/>
            <person name="Fields M.W."/>
            <person name="Delmont T.O."/>
            <person name="Eren A.M."/>
            <person name="Jay Z.J."/>
            <person name="Klingelsmith K.B."/>
            <person name="Rusch D.B."/>
            <person name="Inskeep W.P."/>
        </authorList>
    </citation>
    <scope>NUCLEOTIDE SEQUENCE [LARGE SCALE GENOMIC DNA]</scope>
    <source>
        <strain evidence="8 9">MDKW</strain>
    </source>
</reference>
<gene>
    <name evidence="8" type="ORF">D6D85_08920</name>
</gene>
<dbReference type="Proteomes" id="UP000277582">
    <property type="component" value="Unassembled WGS sequence"/>
</dbReference>
<comment type="subcellular location">
    <subcellularLocation>
        <location evidence="1">Cell membrane</location>
        <topology evidence="1">Multi-pass membrane protein</topology>
    </subcellularLocation>
</comment>
<evidence type="ECO:0000313" key="8">
    <source>
        <dbReference type="EMBL" id="RSN74027.1"/>
    </source>
</evidence>
<feature type="transmembrane region" description="Helical" evidence="7">
    <location>
        <begin position="433"/>
        <end position="454"/>
    </location>
</feature>
<dbReference type="Pfam" id="PF13520">
    <property type="entry name" value="AA_permease_2"/>
    <property type="match status" value="1"/>
</dbReference>
<name>A0A429GJS3_9CREN</name>
<dbReference type="GO" id="GO:0022857">
    <property type="term" value="F:transmembrane transporter activity"/>
    <property type="evidence" value="ECO:0007669"/>
    <property type="project" value="InterPro"/>
</dbReference>
<keyword evidence="9" id="KW-1185">Reference proteome</keyword>
<keyword evidence="5 7" id="KW-1133">Transmembrane helix</keyword>
<dbReference type="RefSeq" id="WP_125671649.1">
    <property type="nucleotide sequence ID" value="NZ_RCOS01000102.1"/>
</dbReference>
<comment type="caution">
    <text evidence="8">The sequence shown here is derived from an EMBL/GenBank/DDBJ whole genome shotgun (WGS) entry which is preliminary data.</text>
</comment>
<dbReference type="InterPro" id="IPR050367">
    <property type="entry name" value="APC_superfamily"/>
</dbReference>